<proteinExistence type="predicted"/>
<feature type="non-terminal residue" evidence="5">
    <location>
        <position position="59"/>
    </location>
</feature>
<evidence type="ECO:0000256" key="2">
    <source>
        <dbReference type="PROSITE-ProRule" id="PRU00261"/>
    </source>
</evidence>
<dbReference type="Proteomes" id="UP000800041">
    <property type="component" value="Unassembled WGS sequence"/>
</dbReference>
<organism evidence="5 6">
    <name type="scientific">Aulographum hederae CBS 113979</name>
    <dbReference type="NCBI Taxonomy" id="1176131"/>
    <lineage>
        <taxon>Eukaryota</taxon>
        <taxon>Fungi</taxon>
        <taxon>Dikarya</taxon>
        <taxon>Ascomycota</taxon>
        <taxon>Pezizomycotina</taxon>
        <taxon>Dothideomycetes</taxon>
        <taxon>Pleosporomycetidae</taxon>
        <taxon>Aulographales</taxon>
        <taxon>Aulographaceae</taxon>
    </lineage>
</organism>
<evidence type="ECO:0000313" key="5">
    <source>
        <dbReference type="EMBL" id="KAF1981847.1"/>
    </source>
</evidence>
<dbReference type="OrthoDB" id="1193027at2759"/>
<dbReference type="InterPro" id="IPR001002">
    <property type="entry name" value="Chitin-bd_1"/>
</dbReference>
<sequence>AVAPESATELPPSSDGKCGKAAGETCWLSFFGNCCGKDGKCGATKEACGAGCQTGYGFC</sequence>
<dbReference type="GO" id="GO:0008061">
    <property type="term" value="F:chitin binding"/>
    <property type="evidence" value="ECO:0007669"/>
    <property type="project" value="UniProtKB-UniRule"/>
</dbReference>
<dbReference type="AlphaFoldDB" id="A0A6G1GM65"/>
<dbReference type="InterPro" id="IPR036861">
    <property type="entry name" value="Endochitinase-like_sf"/>
</dbReference>
<evidence type="ECO:0000256" key="3">
    <source>
        <dbReference type="SAM" id="MobiDB-lite"/>
    </source>
</evidence>
<dbReference type="Gene3D" id="3.30.60.10">
    <property type="entry name" value="Endochitinase-like"/>
    <property type="match status" value="1"/>
</dbReference>
<dbReference type="SUPFAM" id="SSF57016">
    <property type="entry name" value="Plant lectins/antimicrobial peptides"/>
    <property type="match status" value="1"/>
</dbReference>
<feature type="region of interest" description="Disordered" evidence="3">
    <location>
        <begin position="1"/>
        <end position="20"/>
    </location>
</feature>
<reference evidence="5" key="1">
    <citation type="journal article" date="2020" name="Stud. Mycol.">
        <title>101 Dothideomycetes genomes: a test case for predicting lifestyles and emergence of pathogens.</title>
        <authorList>
            <person name="Haridas S."/>
            <person name="Albert R."/>
            <person name="Binder M."/>
            <person name="Bloem J."/>
            <person name="Labutti K."/>
            <person name="Salamov A."/>
            <person name="Andreopoulos B."/>
            <person name="Baker S."/>
            <person name="Barry K."/>
            <person name="Bills G."/>
            <person name="Bluhm B."/>
            <person name="Cannon C."/>
            <person name="Castanera R."/>
            <person name="Culley D."/>
            <person name="Daum C."/>
            <person name="Ezra D."/>
            <person name="Gonzalez J."/>
            <person name="Henrissat B."/>
            <person name="Kuo A."/>
            <person name="Liang C."/>
            <person name="Lipzen A."/>
            <person name="Lutzoni F."/>
            <person name="Magnuson J."/>
            <person name="Mondo S."/>
            <person name="Nolan M."/>
            <person name="Ohm R."/>
            <person name="Pangilinan J."/>
            <person name="Park H.-J."/>
            <person name="Ramirez L."/>
            <person name="Alfaro M."/>
            <person name="Sun H."/>
            <person name="Tritt A."/>
            <person name="Yoshinaga Y."/>
            <person name="Zwiers L.-H."/>
            <person name="Turgeon B."/>
            <person name="Goodwin S."/>
            <person name="Spatafora J."/>
            <person name="Crous P."/>
            <person name="Grigoriev I."/>
        </authorList>
    </citation>
    <scope>NUCLEOTIDE SEQUENCE</scope>
    <source>
        <strain evidence="5">CBS 113979</strain>
    </source>
</reference>
<name>A0A6G1GM65_9PEZI</name>
<accession>A0A6G1GM65</accession>
<keyword evidence="2" id="KW-1015">Disulfide bond</keyword>
<comment type="caution">
    <text evidence="2">Lacks conserved residue(s) required for the propagation of feature annotation.</text>
</comment>
<evidence type="ECO:0000256" key="1">
    <source>
        <dbReference type="ARBA" id="ARBA00022669"/>
    </source>
</evidence>
<keyword evidence="1 2" id="KW-0147">Chitin-binding</keyword>
<feature type="disulfide bond" evidence="2">
    <location>
        <begin position="34"/>
        <end position="48"/>
    </location>
</feature>
<evidence type="ECO:0000313" key="6">
    <source>
        <dbReference type="Proteomes" id="UP000800041"/>
    </source>
</evidence>
<feature type="non-terminal residue" evidence="5">
    <location>
        <position position="1"/>
    </location>
</feature>
<dbReference type="PROSITE" id="PS50941">
    <property type="entry name" value="CHIT_BIND_I_2"/>
    <property type="match status" value="1"/>
</dbReference>
<evidence type="ECO:0000259" key="4">
    <source>
        <dbReference type="PROSITE" id="PS50941"/>
    </source>
</evidence>
<dbReference type="EMBL" id="ML977192">
    <property type="protein sequence ID" value="KAF1981847.1"/>
    <property type="molecule type" value="Genomic_DNA"/>
</dbReference>
<feature type="domain" description="Chitin-binding type-1" evidence="4">
    <location>
        <begin position="15"/>
        <end position="59"/>
    </location>
</feature>
<gene>
    <name evidence="5" type="ORF">K402DRAFT_298828</name>
</gene>
<keyword evidence="6" id="KW-1185">Reference proteome</keyword>
<protein>
    <submittedName>
        <fullName evidence="5">Carbohydrate-binding module family 18 protein</fullName>
    </submittedName>
</protein>